<organism evidence="1 2">
    <name type="scientific">Rhodococcoides trifolii</name>
    <dbReference type="NCBI Taxonomy" id="908250"/>
    <lineage>
        <taxon>Bacteria</taxon>
        <taxon>Bacillati</taxon>
        <taxon>Actinomycetota</taxon>
        <taxon>Actinomycetes</taxon>
        <taxon>Mycobacteriales</taxon>
        <taxon>Nocardiaceae</taxon>
        <taxon>Rhodococcoides</taxon>
    </lineage>
</organism>
<name>A0A917G4T9_9NOCA</name>
<comment type="caution">
    <text evidence="1">The sequence shown here is derived from an EMBL/GenBank/DDBJ whole genome shotgun (WGS) entry which is preliminary data.</text>
</comment>
<protein>
    <submittedName>
        <fullName evidence="1">Uncharacterized protein</fullName>
    </submittedName>
</protein>
<reference evidence="1" key="1">
    <citation type="journal article" date="2014" name="Int. J. Syst. Evol. Microbiol.">
        <title>Complete genome sequence of Corynebacterium casei LMG S-19264T (=DSM 44701T), isolated from a smear-ripened cheese.</title>
        <authorList>
            <consortium name="US DOE Joint Genome Institute (JGI-PGF)"/>
            <person name="Walter F."/>
            <person name="Albersmeier A."/>
            <person name="Kalinowski J."/>
            <person name="Ruckert C."/>
        </authorList>
    </citation>
    <scope>NUCLEOTIDE SEQUENCE</scope>
    <source>
        <strain evidence="1">CCM 7905</strain>
    </source>
</reference>
<gene>
    <name evidence="1" type="ORF">GCM10007304_40650</name>
</gene>
<reference evidence="1" key="2">
    <citation type="submission" date="2020-09" db="EMBL/GenBank/DDBJ databases">
        <authorList>
            <person name="Sun Q."/>
            <person name="Sedlacek I."/>
        </authorList>
    </citation>
    <scope>NUCLEOTIDE SEQUENCE</scope>
    <source>
        <strain evidence="1">CCM 7905</strain>
    </source>
</reference>
<dbReference type="Proteomes" id="UP000654257">
    <property type="component" value="Unassembled WGS sequence"/>
</dbReference>
<evidence type="ECO:0000313" key="2">
    <source>
        <dbReference type="Proteomes" id="UP000654257"/>
    </source>
</evidence>
<dbReference type="AlphaFoldDB" id="A0A917G4T9"/>
<proteinExistence type="predicted"/>
<accession>A0A917G4T9</accession>
<dbReference type="EMBL" id="BMCU01000005">
    <property type="protein sequence ID" value="GGG22725.1"/>
    <property type="molecule type" value="Genomic_DNA"/>
</dbReference>
<sequence length="227" mass="23320">MISKYARVSRIVAMVMSKKVSTDGVPYALRSTREPDVRTGRSALVVAIDNYGHLDSSVTGVLRFEVLPISYDARMKLATAVISASAAAVLLLTGCSSDDQQSASDTANNLLTSANNAAEGAVSSVQSAAPGVRSSAGSLAENAGGLFDDAKGATFVAAYKAQFSSLAEGKSDDEIKALLTSTCQQISDGADEGAVVTSIEQNATNNGTAPSADDAKKIYDQAKIACP</sequence>
<evidence type="ECO:0000313" key="1">
    <source>
        <dbReference type="EMBL" id="GGG22725.1"/>
    </source>
</evidence>
<keyword evidence="2" id="KW-1185">Reference proteome</keyword>